<protein>
    <submittedName>
        <fullName evidence="10">M23 family peptidase</fullName>
    </submittedName>
</protein>
<evidence type="ECO:0000259" key="9">
    <source>
        <dbReference type="Pfam" id="PF19425"/>
    </source>
</evidence>
<feature type="domain" description="Csd3-like second N-terminal" evidence="9">
    <location>
        <begin position="148"/>
        <end position="267"/>
    </location>
</feature>
<dbReference type="RefSeq" id="WP_123215548.1">
    <property type="nucleotide sequence ID" value="NZ_RJTM01000059.1"/>
</dbReference>
<reference evidence="10 11" key="1">
    <citation type="submission" date="2018-10" db="EMBL/GenBank/DDBJ databases">
        <title>Sinomicrobium pectinilyticum sp. nov., a pectinase-producing bacterium isolated from alkaline and saline soil, and emended description of the genus Sinomicrobium.</title>
        <authorList>
            <person name="Cheng B."/>
            <person name="Li C."/>
            <person name="Lai Q."/>
            <person name="Du M."/>
            <person name="Shao Z."/>
            <person name="Xu P."/>
            <person name="Yang C."/>
        </authorList>
    </citation>
    <scope>NUCLEOTIDE SEQUENCE [LARGE SCALE GENOMIC DNA]</scope>
    <source>
        <strain evidence="10 11">5DNS001</strain>
    </source>
</reference>
<dbReference type="EMBL" id="RJTM01000059">
    <property type="protein sequence ID" value="RNL88450.1"/>
    <property type="molecule type" value="Genomic_DNA"/>
</dbReference>
<dbReference type="InterPro" id="IPR016047">
    <property type="entry name" value="M23ase_b-sheet_dom"/>
</dbReference>
<keyword evidence="5" id="KW-0378">Hydrolase</keyword>
<evidence type="ECO:0000259" key="8">
    <source>
        <dbReference type="Pfam" id="PF01551"/>
    </source>
</evidence>
<dbReference type="InterPro" id="IPR011055">
    <property type="entry name" value="Dup_hybrid_motif"/>
</dbReference>
<dbReference type="GO" id="GO:0004222">
    <property type="term" value="F:metalloendopeptidase activity"/>
    <property type="evidence" value="ECO:0007669"/>
    <property type="project" value="TreeGrafter"/>
</dbReference>
<evidence type="ECO:0000256" key="7">
    <source>
        <dbReference type="ARBA" id="ARBA00023049"/>
    </source>
</evidence>
<dbReference type="Pfam" id="PF19425">
    <property type="entry name" value="Csd3_N2"/>
    <property type="match status" value="1"/>
</dbReference>
<dbReference type="Gene3D" id="2.70.70.10">
    <property type="entry name" value="Glucose Permease (Domain IIA)"/>
    <property type="match status" value="1"/>
</dbReference>
<name>A0A3N0EKK5_SINP1</name>
<evidence type="ECO:0000313" key="10">
    <source>
        <dbReference type="EMBL" id="RNL88450.1"/>
    </source>
</evidence>
<sequence>MLKKVLLVALAITVVACKKEKEEENAGETAKREILKPIEVKEFGFNLDNYVVRRDTVKSGDSFGEILAKNNIDYAKVYKIAEIAKDTFDVVRGLRVGKPYTLLCSKDSLQTPECFIYQPNSVDYVVIRFADSIQAYKEKKPVTIVEREASGVITSSLSEAIMEKNMDYQVAYDLSNIYAWTVDFFRLQRGDRFKVIYEEKYIDDTIYAGIGDIKAAYFEHNNKPFYSFKFQTDSVKGISDFYDEEANTLRRAFLKAPLEYSRISSRYTMRRFHPVQKRWKAHLGTDYAAPHGTPIKATANGTVIKSGYTSGNGNYVKIRHNSTYETQYLHMSKRAVKVGQHVMQGQVIGYVGSTGLATGPHVCYRFWKNGKQVDPYKQDLPSAEPIRKELKEGYMAYIKPLQLRLDSILFDDEQEEFITSAEE</sequence>
<gene>
    <name evidence="10" type="ORF">ED312_08320</name>
</gene>
<evidence type="ECO:0000256" key="6">
    <source>
        <dbReference type="ARBA" id="ARBA00022833"/>
    </source>
</evidence>
<accession>A0A3N0EKK5</accession>
<evidence type="ECO:0000256" key="1">
    <source>
        <dbReference type="ARBA" id="ARBA00001947"/>
    </source>
</evidence>
<dbReference type="PANTHER" id="PTHR21666:SF288">
    <property type="entry name" value="CELL DIVISION PROTEIN YTFB"/>
    <property type="match status" value="1"/>
</dbReference>
<dbReference type="PROSITE" id="PS51257">
    <property type="entry name" value="PROKAR_LIPOPROTEIN"/>
    <property type="match status" value="1"/>
</dbReference>
<dbReference type="Proteomes" id="UP000267469">
    <property type="component" value="Unassembled WGS sequence"/>
</dbReference>
<dbReference type="PANTHER" id="PTHR21666">
    <property type="entry name" value="PEPTIDASE-RELATED"/>
    <property type="match status" value="1"/>
</dbReference>
<keyword evidence="3" id="KW-0645">Protease</keyword>
<evidence type="ECO:0000256" key="3">
    <source>
        <dbReference type="ARBA" id="ARBA00022670"/>
    </source>
</evidence>
<keyword evidence="7" id="KW-0482">Metalloprotease</keyword>
<comment type="subcellular location">
    <subcellularLocation>
        <location evidence="2">Cell envelope</location>
    </subcellularLocation>
</comment>
<dbReference type="GO" id="GO:0030313">
    <property type="term" value="C:cell envelope"/>
    <property type="evidence" value="ECO:0007669"/>
    <property type="project" value="UniProtKB-SubCell"/>
</dbReference>
<dbReference type="InterPro" id="IPR050570">
    <property type="entry name" value="Cell_wall_metabolism_enzyme"/>
</dbReference>
<dbReference type="GO" id="GO:0046872">
    <property type="term" value="F:metal ion binding"/>
    <property type="evidence" value="ECO:0007669"/>
    <property type="project" value="UniProtKB-KW"/>
</dbReference>
<keyword evidence="11" id="KW-1185">Reference proteome</keyword>
<dbReference type="Gene3D" id="3.10.450.350">
    <property type="match status" value="1"/>
</dbReference>
<evidence type="ECO:0000256" key="5">
    <source>
        <dbReference type="ARBA" id="ARBA00022801"/>
    </source>
</evidence>
<evidence type="ECO:0000313" key="11">
    <source>
        <dbReference type="Proteomes" id="UP000267469"/>
    </source>
</evidence>
<dbReference type="OrthoDB" id="9810477at2"/>
<dbReference type="CDD" id="cd12797">
    <property type="entry name" value="M23_peptidase"/>
    <property type="match status" value="1"/>
</dbReference>
<evidence type="ECO:0000256" key="4">
    <source>
        <dbReference type="ARBA" id="ARBA00022723"/>
    </source>
</evidence>
<organism evidence="10 11">
    <name type="scientific">Sinomicrobium pectinilyticum</name>
    <dbReference type="NCBI Taxonomy" id="1084421"/>
    <lineage>
        <taxon>Bacteria</taxon>
        <taxon>Pseudomonadati</taxon>
        <taxon>Bacteroidota</taxon>
        <taxon>Flavobacteriia</taxon>
        <taxon>Flavobacteriales</taxon>
        <taxon>Flavobacteriaceae</taxon>
        <taxon>Sinomicrobium</taxon>
    </lineage>
</organism>
<feature type="domain" description="M23ase beta-sheet core" evidence="8">
    <location>
        <begin position="281"/>
        <end position="375"/>
    </location>
</feature>
<keyword evidence="6" id="KW-0862">Zinc</keyword>
<dbReference type="AlphaFoldDB" id="A0A3N0EKK5"/>
<dbReference type="SUPFAM" id="SSF51261">
    <property type="entry name" value="Duplicated hybrid motif"/>
    <property type="match status" value="1"/>
</dbReference>
<comment type="cofactor">
    <cofactor evidence="1">
        <name>Zn(2+)</name>
        <dbReference type="ChEBI" id="CHEBI:29105"/>
    </cofactor>
</comment>
<comment type="caution">
    <text evidence="10">The sequence shown here is derived from an EMBL/GenBank/DDBJ whole genome shotgun (WGS) entry which is preliminary data.</text>
</comment>
<keyword evidence="4" id="KW-0479">Metal-binding</keyword>
<dbReference type="Pfam" id="PF01551">
    <property type="entry name" value="Peptidase_M23"/>
    <property type="match status" value="1"/>
</dbReference>
<dbReference type="InterPro" id="IPR045834">
    <property type="entry name" value="Csd3_N2"/>
</dbReference>
<proteinExistence type="predicted"/>
<dbReference type="GO" id="GO:0006508">
    <property type="term" value="P:proteolysis"/>
    <property type="evidence" value="ECO:0007669"/>
    <property type="project" value="UniProtKB-KW"/>
</dbReference>
<evidence type="ECO:0000256" key="2">
    <source>
        <dbReference type="ARBA" id="ARBA00004196"/>
    </source>
</evidence>